<dbReference type="AlphaFoldDB" id="A0A0C3NU34"/>
<evidence type="ECO:0000313" key="2">
    <source>
        <dbReference type="Proteomes" id="UP000054217"/>
    </source>
</evidence>
<dbReference type="InParanoid" id="A0A0C3NU34"/>
<accession>A0A0C3NU34</accession>
<reference evidence="1 2" key="1">
    <citation type="submission" date="2014-04" db="EMBL/GenBank/DDBJ databases">
        <authorList>
            <consortium name="DOE Joint Genome Institute"/>
            <person name="Kuo A."/>
            <person name="Kohler A."/>
            <person name="Costa M.D."/>
            <person name="Nagy L.G."/>
            <person name="Floudas D."/>
            <person name="Copeland A."/>
            <person name="Barry K.W."/>
            <person name="Cichocki N."/>
            <person name="Veneault-Fourrey C."/>
            <person name="LaButti K."/>
            <person name="Lindquist E.A."/>
            <person name="Lipzen A."/>
            <person name="Lundell T."/>
            <person name="Morin E."/>
            <person name="Murat C."/>
            <person name="Sun H."/>
            <person name="Tunlid A."/>
            <person name="Henrissat B."/>
            <person name="Grigoriev I.V."/>
            <person name="Hibbett D.S."/>
            <person name="Martin F."/>
            <person name="Nordberg H.P."/>
            <person name="Cantor M.N."/>
            <person name="Hua S.X."/>
        </authorList>
    </citation>
    <scope>NUCLEOTIDE SEQUENCE [LARGE SCALE GENOMIC DNA]</scope>
    <source>
        <strain evidence="1 2">Marx 270</strain>
    </source>
</reference>
<organism evidence="1 2">
    <name type="scientific">Pisolithus tinctorius Marx 270</name>
    <dbReference type="NCBI Taxonomy" id="870435"/>
    <lineage>
        <taxon>Eukaryota</taxon>
        <taxon>Fungi</taxon>
        <taxon>Dikarya</taxon>
        <taxon>Basidiomycota</taxon>
        <taxon>Agaricomycotina</taxon>
        <taxon>Agaricomycetes</taxon>
        <taxon>Agaricomycetidae</taxon>
        <taxon>Boletales</taxon>
        <taxon>Sclerodermatineae</taxon>
        <taxon>Pisolithaceae</taxon>
        <taxon>Pisolithus</taxon>
    </lineage>
</organism>
<dbReference type="EMBL" id="KN831971">
    <property type="protein sequence ID" value="KIO04385.1"/>
    <property type="molecule type" value="Genomic_DNA"/>
</dbReference>
<keyword evidence="2" id="KW-1185">Reference proteome</keyword>
<dbReference type="Proteomes" id="UP000054217">
    <property type="component" value="Unassembled WGS sequence"/>
</dbReference>
<protein>
    <submittedName>
        <fullName evidence="1">Uncharacterized protein</fullName>
    </submittedName>
</protein>
<reference evidence="2" key="2">
    <citation type="submission" date="2015-01" db="EMBL/GenBank/DDBJ databases">
        <title>Evolutionary Origins and Diversification of the Mycorrhizal Mutualists.</title>
        <authorList>
            <consortium name="DOE Joint Genome Institute"/>
            <consortium name="Mycorrhizal Genomics Consortium"/>
            <person name="Kohler A."/>
            <person name="Kuo A."/>
            <person name="Nagy L.G."/>
            <person name="Floudas D."/>
            <person name="Copeland A."/>
            <person name="Barry K.W."/>
            <person name="Cichocki N."/>
            <person name="Veneault-Fourrey C."/>
            <person name="LaButti K."/>
            <person name="Lindquist E.A."/>
            <person name="Lipzen A."/>
            <person name="Lundell T."/>
            <person name="Morin E."/>
            <person name="Murat C."/>
            <person name="Riley R."/>
            <person name="Ohm R."/>
            <person name="Sun H."/>
            <person name="Tunlid A."/>
            <person name="Henrissat B."/>
            <person name="Grigoriev I.V."/>
            <person name="Hibbett D.S."/>
            <person name="Martin F."/>
        </authorList>
    </citation>
    <scope>NUCLEOTIDE SEQUENCE [LARGE SCALE GENOMIC DNA]</scope>
    <source>
        <strain evidence="2">Marx 270</strain>
    </source>
</reference>
<sequence length="125" mass="13853">MTGEMLPKPIVTEIPSRSSQAELKRSNRNCLASALTLVVPTIRVFNDSRVQKCRGAIDRNWVGLVRFSLFCGLTNNASPLPLVVSMSMSGSMTSWSRNTLCTRPPQLVRHRFQWGSKGAAAFLPF</sequence>
<name>A0A0C3NU34_PISTI</name>
<gene>
    <name evidence="1" type="ORF">M404DRAFT_546746</name>
</gene>
<dbReference type="HOGENOM" id="CLU_1993548_0_0_1"/>
<evidence type="ECO:0000313" key="1">
    <source>
        <dbReference type="EMBL" id="KIO04385.1"/>
    </source>
</evidence>
<proteinExistence type="predicted"/>